<evidence type="ECO:0000313" key="2">
    <source>
        <dbReference type="EMBL" id="KYC46902.1"/>
    </source>
</evidence>
<reference evidence="2 3" key="1">
    <citation type="journal article" date="2016" name="ISME J.">
        <title>Chasing the elusive Euryarchaeota class WSA2: genomes reveal a uniquely fastidious methyl-reducing methanogen.</title>
        <authorList>
            <person name="Nobu M.K."/>
            <person name="Narihiro T."/>
            <person name="Kuroda K."/>
            <person name="Mei R."/>
            <person name="Liu W.T."/>
        </authorList>
    </citation>
    <scope>NUCLEOTIDE SEQUENCE [LARGE SCALE GENOMIC DNA]</scope>
    <source>
        <strain evidence="2">B15fssc0709_Meth_Bin003</strain>
    </source>
</reference>
<feature type="transmembrane region" description="Helical" evidence="1">
    <location>
        <begin position="66"/>
        <end position="84"/>
    </location>
</feature>
<dbReference type="EMBL" id="LNGF01000040">
    <property type="protein sequence ID" value="KYC46902.1"/>
    <property type="molecule type" value="Genomic_DNA"/>
</dbReference>
<comment type="caution">
    <text evidence="2">The sequence shown here is derived from an EMBL/GenBank/DDBJ whole genome shotgun (WGS) entry which is preliminary data.</text>
</comment>
<gene>
    <name evidence="2" type="ORF">APG11_01580</name>
</gene>
<feature type="transmembrane region" description="Helical" evidence="1">
    <location>
        <begin position="90"/>
        <end position="107"/>
    </location>
</feature>
<keyword evidence="1" id="KW-0812">Transmembrane</keyword>
<proteinExistence type="predicted"/>
<keyword evidence="1" id="KW-1133">Transmembrane helix</keyword>
<keyword evidence="1" id="KW-0472">Membrane</keyword>
<feature type="transmembrane region" description="Helical" evidence="1">
    <location>
        <begin position="35"/>
        <end position="59"/>
    </location>
</feature>
<feature type="transmembrane region" description="Helical" evidence="1">
    <location>
        <begin position="7"/>
        <end position="29"/>
    </location>
</feature>
<name>A0A150IPX0_9EURY</name>
<dbReference type="AlphaFoldDB" id="A0A150IPX0"/>
<evidence type="ECO:0000313" key="3">
    <source>
        <dbReference type="Proteomes" id="UP000091929"/>
    </source>
</evidence>
<organism evidence="2 3">
    <name type="scientific">Candidatus Methanofastidiosum methylothiophilum</name>
    <dbReference type="NCBI Taxonomy" id="1705564"/>
    <lineage>
        <taxon>Archaea</taxon>
        <taxon>Methanobacteriati</taxon>
        <taxon>Methanobacteriota</taxon>
        <taxon>Stenosarchaea group</taxon>
        <taxon>Candidatus Methanofastidiosia</taxon>
        <taxon>Candidatus Methanofastidiosales</taxon>
        <taxon>Candidatus Methanofastidiosaceae</taxon>
        <taxon>Candidatus Methanofastidiosum</taxon>
    </lineage>
</organism>
<accession>A0A150IPX0</accession>
<dbReference type="Proteomes" id="UP000091929">
    <property type="component" value="Unassembled WGS sequence"/>
</dbReference>
<evidence type="ECO:0000256" key="1">
    <source>
        <dbReference type="SAM" id="Phobius"/>
    </source>
</evidence>
<sequence>MLNKKRILIGLVTGAILGIFCIIGVGSRIGYDNYIFLIAMWYNRIVMGLLIGLAGDLVITKSSSNVFIRGFLLGLIVSSAIFLSTEFKDLPSFFAGIVYGVIIDFVATKYEKKYIN</sequence>
<protein>
    <submittedName>
        <fullName evidence="2">Uncharacterized protein</fullName>
    </submittedName>
</protein>